<dbReference type="EMBL" id="BMJJ01000016">
    <property type="protein sequence ID" value="GGD40494.1"/>
    <property type="molecule type" value="Genomic_DNA"/>
</dbReference>
<keyword evidence="5" id="KW-1185">Reference proteome</keyword>
<name>A0A916YD32_9HYPH</name>
<feature type="chain" id="PRO_5037700993" evidence="2">
    <location>
        <begin position="26"/>
        <end position="267"/>
    </location>
</feature>
<evidence type="ECO:0000313" key="4">
    <source>
        <dbReference type="EMBL" id="GGD40494.1"/>
    </source>
</evidence>
<keyword evidence="1 2" id="KW-0732">Signal</keyword>
<sequence>MRKSSLLAGVALAASLVASMGSALADTLSDIKERGKIIVAVDVSHPPYGMLDGSAKETGSDVETAKLLAEDLGVQLEIVPVSGANRVPFLISNRADVVIASFSVTEERKKVIDYSKPYGVIPVVISGPKDTNIKAAADLAGTEVAVARGTTADIELTKLIKTSGSDASIVRYEDESTTNTAMATGQQKIFAAALSTAQAVADQSPGLGLEIKMELNNYPMAMGLRKGDAAFQATLDGFVDTNLKNGKLNTIYKKYFGQDLPAEMTTK</sequence>
<dbReference type="SMART" id="SM00062">
    <property type="entry name" value="PBPb"/>
    <property type="match status" value="1"/>
</dbReference>
<comment type="caution">
    <text evidence="4">The sequence shown here is derived from an EMBL/GenBank/DDBJ whole genome shotgun (WGS) entry which is preliminary data.</text>
</comment>
<evidence type="ECO:0000313" key="5">
    <source>
        <dbReference type="Proteomes" id="UP000613160"/>
    </source>
</evidence>
<dbReference type="Pfam" id="PF00497">
    <property type="entry name" value="SBP_bac_3"/>
    <property type="match status" value="1"/>
</dbReference>
<reference evidence="4" key="1">
    <citation type="journal article" date="2014" name="Int. J. Syst. Evol. Microbiol.">
        <title>Complete genome sequence of Corynebacterium casei LMG S-19264T (=DSM 44701T), isolated from a smear-ripened cheese.</title>
        <authorList>
            <consortium name="US DOE Joint Genome Institute (JGI-PGF)"/>
            <person name="Walter F."/>
            <person name="Albersmeier A."/>
            <person name="Kalinowski J."/>
            <person name="Ruckert C."/>
        </authorList>
    </citation>
    <scope>NUCLEOTIDE SEQUENCE</scope>
    <source>
        <strain evidence="4">CGMCC 1.15493</strain>
    </source>
</reference>
<organism evidence="4 5">
    <name type="scientific">Aureimonas glaciei</name>
    <dbReference type="NCBI Taxonomy" id="1776957"/>
    <lineage>
        <taxon>Bacteria</taxon>
        <taxon>Pseudomonadati</taxon>
        <taxon>Pseudomonadota</taxon>
        <taxon>Alphaproteobacteria</taxon>
        <taxon>Hyphomicrobiales</taxon>
        <taxon>Aurantimonadaceae</taxon>
        <taxon>Aureimonas</taxon>
    </lineage>
</organism>
<gene>
    <name evidence="4" type="ORF">GCM10011335_49010</name>
</gene>
<feature type="signal peptide" evidence="2">
    <location>
        <begin position="1"/>
        <end position="25"/>
    </location>
</feature>
<reference evidence="4" key="2">
    <citation type="submission" date="2020-09" db="EMBL/GenBank/DDBJ databases">
        <authorList>
            <person name="Sun Q."/>
            <person name="Zhou Y."/>
        </authorList>
    </citation>
    <scope>NUCLEOTIDE SEQUENCE</scope>
    <source>
        <strain evidence="4">CGMCC 1.15493</strain>
    </source>
</reference>
<evidence type="ECO:0000256" key="2">
    <source>
        <dbReference type="SAM" id="SignalP"/>
    </source>
</evidence>
<dbReference type="InterPro" id="IPR001638">
    <property type="entry name" value="Solute-binding_3/MltF_N"/>
</dbReference>
<protein>
    <submittedName>
        <fullName evidence="4">Amino acid ABC transporter</fullName>
    </submittedName>
</protein>
<evidence type="ECO:0000259" key="3">
    <source>
        <dbReference type="SMART" id="SM00062"/>
    </source>
</evidence>
<dbReference type="PANTHER" id="PTHR35936">
    <property type="entry name" value="MEMBRANE-BOUND LYTIC MUREIN TRANSGLYCOSYLASE F"/>
    <property type="match status" value="1"/>
</dbReference>
<evidence type="ECO:0000256" key="1">
    <source>
        <dbReference type="ARBA" id="ARBA00022729"/>
    </source>
</evidence>
<feature type="domain" description="Solute-binding protein family 3/N-terminal" evidence="3">
    <location>
        <begin position="36"/>
        <end position="259"/>
    </location>
</feature>
<dbReference type="PANTHER" id="PTHR35936:SF17">
    <property type="entry name" value="ARGININE-BINDING EXTRACELLULAR PROTEIN ARTP"/>
    <property type="match status" value="1"/>
</dbReference>
<dbReference type="Gene3D" id="3.40.190.10">
    <property type="entry name" value="Periplasmic binding protein-like II"/>
    <property type="match status" value="2"/>
</dbReference>
<dbReference type="SUPFAM" id="SSF53850">
    <property type="entry name" value="Periplasmic binding protein-like II"/>
    <property type="match status" value="1"/>
</dbReference>
<dbReference type="Proteomes" id="UP000613160">
    <property type="component" value="Unassembled WGS sequence"/>
</dbReference>
<dbReference type="RefSeq" id="WP_188855062.1">
    <property type="nucleotide sequence ID" value="NZ_BMJJ01000016.1"/>
</dbReference>
<accession>A0A916YD32</accession>
<dbReference type="AlphaFoldDB" id="A0A916YD32"/>
<proteinExistence type="predicted"/>